<comment type="similarity">
    <text evidence="2">Belongs to the paired homeobox family.</text>
</comment>
<dbReference type="CDD" id="cd00086">
    <property type="entry name" value="homeodomain"/>
    <property type="match status" value="1"/>
</dbReference>
<name>A0A3S3P1K6_9ACAR</name>
<reference evidence="16 17" key="1">
    <citation type="journal article" date="2018" name="Gigascience">
        <title>Genomes of trombidid mites reveal novel predicted allergens and laterally-transferred genes associated with secondary metabolism.</title>
        <authorList>
            <person name="Dong X."/>
            <person name="Chaisiri K."/>
            <person name="Xia D."/>
            <person name="Armstrong S.D."/>
            <person name="Fang Y."/>
            <person name="Donnelly M.J."/>
            <person name="Kadowaki T."/>
            <person name="McGarry J.W."/>
            <person name="Darby A.C."/>
            <person name="Makepeace B.L."/>
        </authorList>
    </citation>
    <scope>NUCLEOTIDE SEQUENCE [LARGE SCALE GENOMIC DNA]</scope>
    <source>
        <strain evidence="16">UoL-WK</strain>
    </source>
</reference>
<keyword evidence="5" id="KW-0716">Sensory transduction</keyword>
<dbReference type="InterPro" id="IPR003654">
    <property type="entry name" value="OAR_dom"/>
</dbReference>
<keyword evidence="6" id="KW-0805">Transcription regulation</keyword>
<dbReference type="EMBL" id="NCKU01002236">
    <property type="protein sequence ID" value="RWS10070.1"/>
    <property type="molecule type" value="Genomic_DNA"/>
</dbReference>
<evidence type="ECO:0000256" key="3">
    <source>
        <dbReference type="ARBA" id="ARBA00014891"/>
    </source>
</evidence>
<keyword evidence="11 16" id="KW-0371">Homeobox</keyword>
<comment type="caution">
    <text evidence="16">The sequence shown here is derived from an EMBL/GenBank/DDBJ whole genome shotgun (WGS) entry which is preliminary data.</text>
</comment>
<evidence type="ECO:0000259" key="14">
    <source>
        <dbReference type="PROSITE" id="PS50803"/>
    </source>
</evidence>
<keyword evidence="17" id="KW-1185">Reference proteome</keyword>
<keyword evidence="8" id="KW-0844">Vision</keyword>
<dbReference type="OrthoDB" id="6159439at2759"/>
<keyword evidence="4" id="KW-0217">Developmental protein</keyword>
<protein>
    <recommendedName>
        <fullName evidence="3">Visual system homeobox 2</fullName>
    </recommendedName>
    <alternativeName>
        <fullName evidence="9">Ceh-10 homeodomain-containing homolog</fullName>
    </alternativeName>
    <alternativeName>
        <fullName evidence="10">Homeobox protein CHX10</fullName>
    </alternativeName>
</protein>
<sequence length="209" mass="22880">VWFQNRRAKWRKTEKCWGKSTIMAEYGLYGAMVRHSLPLPDSILRSARDGDAQCAPWLLAIFVNFLCKAPQKSFIIISQIKIANPINNTKDHQILTPYSDGSHSLDSTTRPGGGNGNSANKSPQPSHNLQSSGLVALGALVEDLRTHSIAALRAKAIEHSAKVLQGSLQQSSSPLEHSTQSIYPSLDQRQATNVTSVSYPYAATPRPIF</sequence>
<dbReference type="InterPro" id="IPR001356">
    <property type="entry name" value="HD"/>
</dbReference>
<evidence type="ECO:0000256" key="10">
    <source>
        <dbReference type="ARBA" id="ARBA00031274"/>
    </source>
</evidence>
<dbReference type="Pfam" id="PF03826">
    <property type="entry name" value="OAR"/>
    <property type="match status" value="1"/>
</dbReference>
<dbReference type="PANTHER" id="PTHR46892">
    <property type="entry name" value="VISUAL SYSTEM HOMEOBOX 2"/>
    <property type="match status" value="1"/>
</dbReference>
<dbReference type="STRING" id="1965070.A0A3S3P1K6"/>
<keyword evidence="7" id="KW-0804">Transcription</keyword>
<evidence type="ECO:0000313" key="16">
    <source>
        <dbReference type="EMBL" id="RWS10070.1"/>
    </source>
</evidence>
<feature type="DNA-binding region" description="Homeobox" evidence="11">
    <location>
        <begin position="3"/>
        <end position="14"/>
    </location>
</feature>
<evidence type="ECO:0000259" key="15">
    <source>
        <dbReference type="PROSITE" id="PS51496"/>
    </source>
</evidence>
<evidence type="ECO:0000256" key="9">
    <source>
        <dbReference type="ARBA" id="ARBA00030203"/>
    </source>
</evidence>
<comment type="subcellular location">
    <subcellularLocation>
        <location evidence="1 11">Nucleus</location>
    </subcellularLocation>
</comment>
<dbReference type="Proteomes" id="UP000285301">
    <property type="component" value="Unassembled WGS sequence"/>
</dbReference>
<evidence type="ECO:0000256" key="4">
    <source>
        <dbReference type="ARBA" id="ARBA00022473"/>
    </source>
</evidence>
<dbReference type="GO" id="GO:1990837">
    <property type="term" value="F:sequence-specific double-stranded DNA binding"/>
    <property type="evidence" value="ECO:0007669"/>
    <property type="project" value="TreeGrafter"/>
</dbReference>
<feature type="domain" description="Homeobox" evidence="13">
    <location>
        <begin position="1"/>
        <end position="13"/>
    </location>
</feature>
<evidence type="ECO:0000313" key="17">
    <source>
        <dbReference type="Proteomes" id="UP000285301"/>
    </source>
</evidence>
<evidence type="ECO:0000256" key="8">
    <source>
        <dbReference type="ARBA" id="ARBA00023305"/>
    </source>
</evidence>
<keyword evidence="11 16" id="KW-0238">DNA-binding</keyword>
<dbReference type="GO" id="GO:0006357">
    <property type="term" value="P:regulation of transcription by RNA polymerase II"/>
    <property type="evidence" value="ECO:0007669"/>
    <property type="project" value="TreeGrafter"/>
</dbReference>
<feature type="compositionally biased region" description="Polar residues" evidence="12">
    <location>
        <begin position="99"/>
        <end position="110"/>
    </location>
</feature>
<gene>
    <name evidence="16" type="ORF">B4U79_04643</name>
</gene>
<feature type="region of interest" description="Disordered" evidence="12">
    <location>
        <begin position="93"/>
        <end position="129"/>
    </location>
</feature>
<dbReference type="PROSITE" id="PS50071">
    <property type="entry name" value="HOMEOBOX_2"/>
    <property type="match status" value="1"/>
</dbReference>
<dbReference type="InterPro" id="IPR023339">
    <property type="entry name" value="CVC"/>
</dbReference>
<feature type="domain" description="OAR" evidence="14">
    <location>
        <begin position="147"/>
        <end position="160"/>
    </location>
</feature>
<dbReference type="GO" id="GO:0005634">
    <property type="term" value="C:nucleus"/>
    <property type="evidence" value="ECO:0007669"/>
    <property type="project" value="UniProtKB-SubCell"/>
</dbReference>
<dbReference type="PROSITE" id="PS50803">
    <property type="entry name" value="OAR"/>
    <property type="match status" value="1"/>
</dbReference>
<dbReference type="PROSITE" id="PS51496">
    <property type="entry name" value="CVC"/>
    <property type="match status" value="1"/>
</dbReference>
<dbReference type="InterPro" id="IPR052294">
    <property type="entry name" value="VSX_homeobox_regulators"/>
</dbReference>
<evidence type="ECO:0000256" key="7">
    <source>
        <dbReference type="ARBA" id="ARBA00023163"/>
    </source>
</evidence>
<evidence type="ECO:0000256" key="6">
    <source>
        <dbReference type="ARBA" id="ARBA00023015"/>
    </source>
</evidence>
<feature type="non-terminal residue" evidence="16">
    <location>
        <position position="1"/>
    </location>
</feature>
<evidence type="ECO:0000256" key="11">
    <source>
        <dbReference type="PROSITE-ProRule" id="PRU00108"/>
    </source>
</evidence>
<proteinExistence type="inferred from homology"/>
<evidence type="ECO:0000256" key="1">
    <source>
        <dbReference type="ARBA" id="ARBA00004123"/>
    </source>
</evidence>
<keyword evidence="11" id="KW-0539">Nucleus</keyword>
<dbReference type="PANTHER" id="PTHR46892:SF3">
    <property type="entry name" value="VISUAL SYSTEM HOMEOBOX 2"/>
    <property type="match status" value="1"/>
</dbReference>
<accession>A0A3S3P1K6</accession>
<evidence type="ECO:0000256" key="5">
    <source>
        <dbReference type="ARBA" id="ARBA00022606"/>
    </source>
</evidence>
<dbReference type="AlphaFoldDB" id="A0A3S3P1K6"/>
<evidence type="ECO:0000259" key="13">
    <source>
        <dbReference type="PROSITE" id="PS50071"/>
    </source>
</evidence>
<organism evidence="16 17">
    <name type="scientific">Dinothrombium tinctorium</name>
    <dbReference type="NCBI Taxonomy" id="1965070"/>
    <lineage>
        <taxon>Eukaryota</taxon>
        <taxon>Metazoa</taxon>
        <taxon>Ecdysozoa</taxon>
        <taxon>Arthropoda</taxon>
        <taxon>Chelicerata</taxon>
        <taxon>Arachnida</taxon>
        <taxon>Acari</taxon>
        <taxon>Acariformes</taxon>
        <taxon>Trombidiformes</taxon>
        <taxon>Prostigmata</taxon>
        <taxon>Anystina</taxon>
        <taxon>Parasitengona</taxon>
        <taxon>Trombidioidea</taxon>
        <taxon>Trombidiidae</taxon>
        <taxon>Dinothrombium</taxon>
    </lineage>
</organism>
<feature type="domain" description="CVC" evidence="15">
    <location>
        <begin position="15"/>
        <end position="76"/>
    </location>
</feature>
<dbReference type="GO" id="GO:0007601">
    <property type="term" value="P:visual perception"/>
    <property type="evidence" value="ECO:0007669"/>
    <property type="project" value="UniProtKB-KW"/>
</dbReference>
<feature type="compositionally biased region" description="Polar residues" evidence="12">
    <location>
        <begin position="117"/>
        <end position="129"/>
    </location>
</feature>
<evidence type="ECO:0000256" key="12">
    <source>
        <dbReference type="SAM" id="MobiDB-lite"/>
    </source>
</evidence>
<evidence type="ECO:0000256" key="2">
    <source>
        <dbReference type="ARBA" id="ARBA00005733"/>
    </source>
</evidence>